<dbReference type="RefSeq" id="WP_184425826.1">
    <property type="nucleotide sequence ID" value="NZ_AP027362.1"/>
</dbReference>
<evidence type="ECO:0000313" key="3">
    <source>
        <dbReference type="Proteomes" id="UP000537141"/>
    </source>
</evidence>
<keyword evidence="3" id="KW-1185">Reference proteome</keyword>
<dbReference type="Proteomes" id="UP000537141">
    <property type="component" value="Unassembled WGS sequence"/>
</dbReference>
<name>A0A7X0NJE8_9GAMM</name>
<comment type="caution">
    <text evidence="2">The sequence shown here is derived from an EMBL/GenBank/DDBJ whole genome shotgun (WGS) entry which is preliminary data.</text>
</comment>
<gene>
    <name evidence="2" type="ORF">HNQ55_003115</name>
</gene>
<dbReference type="PANTHER" id="PTHR11005">
    <property type="entry name" value="LYSOSOMAL ACID LIPASE-RELATED"/>
    <property type="match status" value="1"/>
</dbReference>
<evidence type="ECO:0000259" key="1">
    <source>
        <dbReference type="Pfam" id="PF12146"/>
    </source>
</evidence>
<dbReference type="Pfam" id="PF12146">
    <property type="entry name" value="Hydrolase_4"/>
    <property type="match status" value="1"/>
</dbReference>
<feature type="domain" description="Serine aminopeptidase S33" evidence="1">
    <location>
        <begin position="29"/>
        <end position="145"/>
    </location>
</feature>
<accession>A0A7X0NJE8</accession>
<dbReference type="AlphaFoldDB" id="A0A7X0NJE8"/>
<sequence length="295" mass="33321">MNQNSLYIKENEHQLHLRHIWSTPNGVPVLMLHGTIENGKIFYTESGKGLACYLAEQGFDVYVADFRGKGKSTPPIHENAQHGQFEIITKDIPLLIDEVVKRNSKKMHVICHSWGGVLFASTLARFPEKLAHIASNVCFGTKRSVLTSGFEKTLKVNLIWNSLAPKLAKRKGYIDAKKLRFGADSETLLFLKDSIDWVKPGKWQDRNDGFSYQEAAKNISWPPTWHITGVSDKVLGNVKDVQAFIDESYNNEAKLSLLSKESGNALNYDHINILTHPLSIDDHFPEVVNWLKSHS</sequence>
<organism evidence="2 3">
    <name type="scientific">Thalassotalea piscium</name>
    <dbReference type="NCBI Taxonomy" id="1230533"/>
    <lineage>
        <taxon>Bacteria</taxon>
        <taxon>Pseudomonadati</taxon>
        <taxon>Pseudomonadota</taxon>
        <taxon>Gammaproteobacteria</taxon>
        <taxon>Alteromonadales</taxon>
        <taxon>Colwelliaceae</taxon>
        <taxon>Thalassotalea</taxon>
    </lineage>
</organism>
<reference evidence="2 3" key="1">
    <citation type="submission" date="2020-08" db="EMBL/GenBank/DDBJ databases">
        <title>Genomic Encyclopedia of Type Strains, Phase IV (KMG-IV): sequencing the most valuable type-strain genomes for metagenomic binning, comparative biology and taxonomic classification.</title>
        <authorList>
            <person name="Goeker M."/>
        </authorList>
    </citation>
    <scope>NUCLEOTIDE SEQUENCE [LARGE SCALE GENOMIC DNA]</scope>
    <source>
        <strain evidence="2 3">DSM 26287</strain>
    </source>
</reference>
<dbReference type="EMBL" id="JACHHU010000032">
    <property type="protein sequence ID" value="MBB6544582.1"/>
    <property type="molecule type" value="Genomic_DNA"/>
</dbReference>
<dbReference type="InterPro" id="IPR022742">
    <property type="entry name" value="Hydrolase_4"/>
</dbReference>
<dbReference type="InterPro" id="IPR029058">
    <property type="entry name" value="AB_hydrolase_fold"/>
</dbReference>
<protein>
    <submittedName>
        <fullName evidence="2">Pimeloyl-ACP methyl ester carboxylesterase</fullName>
    </submittedName>
</protein>
<proteinExistence type="predicted"/>
<evidence type="ECO:0000313" key="2">
    <source>
        <dbReference type="EMBL" id="MBB6544582.1"/>
    </source>
</evidence>
<dbReference type="Gene3D" id="3.40.50.1820">
    <property type="entry name" value="alpha/beta hydrolase"/>
    <property type="match status" value="1"/>
</dbReference>
<dbReference type="SUPFAM" id="SSF53474">
    <property type="entry name" value="alpha/beta-Hydrolases"/>
    <property type="match status" value="1"/>
</dbReference>